<evidence type="ECO:0000313" key="6">
    <source>
        <dbReference type="Proteomes" id="UP000542776"/>
    </source>
</evidence>
<dbReference type="Proteomes" id="UP000542776">
    <property type="component" value="Unassembled WGS sequence"/>
</dbReference>
<evidence type="ECO:0000259" key="4">
    <source>
        <dbReference type="Pfam" id="PF09375"/>
    </source>
</evidence>
<dbReference type="GO" id="GO:0030313">
    <property type="term" value="C:cell envelope"/>
    <property type="evidence" value="ECO:0007669"/>
    <property type="project" value="UniProtKB-SubCell"/>
</dbReference>
<dbReference type="CDD" id="cd14659">
    <property type="entry name" value="Imelysin-like_IPPA"/>
    <property type="match status" value="1"/>
</dbReference>
<accession>A0A7W6ECP7</accession>
<evidence type="ECO:0000256" key="1">
    <source>
        <dbReference type="ARBA" id="ARBA00004196"/>
    </source>
</evidence>
<evidence type="ECO:0000313" key="5">
    <source>
        <dbReference type="EMBL" id="MBB3996210.1"/>
    </source>
</evidence>
<protein>
    <recommendedName>
        <fullName evidence="4">Imelysin-like domain-containing protein</fullName>
    </recommendedName>
</protein>
<comment type="subcellular location">
    <subcellularLocation>
        <location evidence="1">Cell envelope</location>
    </subcellularLocation>
</comment>
<evidence type="ECO:0000256" key="2">
    <source>
        <dbReference type="ARBA" id="ARBA00022729"/>
    </source>
</evidence>
<dbReference type="RefSeq" id="WP_183196655.1">
    <property type="nucleotide sequence ID" value="NZ_JACIEK010000001.1"/>
</dbReference>
<feature type="signal peptide" evidence="3">
    <location>
        <begin position="1"/>
        <end position="21"/>
    </location>
</feature>
<dbReference type="InterPro" id="IPR018976">
    <property type="entry name" value="Imelysin-like"/>
</dbReference>
<comment type="caution">
    <text evidence="5">The sequence shown here is derived from an EMBL/GenBank/DDBJ whole genome shotgun (WGS) entry which is preliminary data.</text>
</comment>
<feature type="chain" id="PRO_5031027774" description="Imelysin-like domain-containing protein" evidence="3">
    <location>
        <begin position="22"/>
        <end position="363"/>
    </location>
</feature>
<dbReference type="AlphaFoldDB" id="A0A7W6ECP7"/>
<feature type="domain" description="Imelysin-like" evidence="4">
    <location>
        <begin position="42"/>
        <end position="336"/>
    </location>
</feature>
<keyword evidence="6" id="KW-1185">Reference proteome</keyword>
<organism evidence="5 6">
    <name type="scientific">Aureimonas pseudogalii</name>
    <dbReference type="NCBI Taxonomy" id="1744844"/>
    <lineage>
        <taxon>Bacteria</taxon>
        <taxon>Pseudomonadati</taxon>
        <taxon>Pseudomonadota</taxon>
        <taxon>Alphaproteobacteria</taxon>
        <taxon>Hyphomicrobiales</taxon>
        <taxon>Aurantimonadaceae</taxon>
        <taxon>Aureimonas</taxon>
    </lineage>
</organism>
<dbReference type="InterPro" id="IPR034984">
    <property type="entry name" value="Imelysin-like_IPPA"/>
</dbReference>
<dbReference type="InterPro" id="IPR038352">
    <property type="entry name" value="Imelysin_sf"/>
</dbReference>
<evidence type="ECO:0000256" key="3">
    <source>
        <dbReference type="SAM" id="SignalP"/>
    </source>
</evidence>
<dbReference type="EMBL" id="JACIEK010000001">
    <property type="protein sequence ID" value="MBB3996210.1"/>
    <property type="molecule type" value="Genomic_DNA"/>
</dbReference>
<name>A0A7W6ECP7_9HYPH</name>
<reference evidence="5 6" key="1">
    <citation type="submission" date="2020-08" db="EMBL/GenBank/DDBJ databases">
        <title>Genomic Encyclopedia of Type Strains, Phase IV (KMG-IV): sequencing the most valuable type-strain genomes for metagenomic binning, comparative biology and taxonomic classification.</title>
        <authorList>
            <person name="Goeker M."/>
        </authorList>
    </citation>
    <scope>NUCLEOTIDE SEQUENCE [LARGE SCALE GENOMIC DNA]</scope>
    <source>
        <strain evidence="5 6">DSM 102238</strain>
    </source>
</reference>
<sequence>MRTAFLPALALGLLLAAPGHAATANEAAAREAVVRRAVEAVIQPGYDALAKAAADLGETTAALCAAPSPAGLDAVRAQFGDLVGAFAAVEFIRFGPIATDNRIERFLFWPDRRGVALRQVQELLAREDPAAIDPDGLHAKSVAVQGLTALEVLLYGSGADDLAKADGHTYRCGYARAVTANLHAMADNIAAEWRAPEGIARRLTAPQLSDPAYRTTDDALDEILGTVIHGLEAIRDLRISAGLGASAKDARPAFFVFQRSGNDGRALKADVAGLDRLLTGSGFLTLLPESLRFVDDSVTAKFQLAEGALRDLGSNPAEAAATEAGHAALAGVLPALRSIGETLGADAAPALNLSAGFSSLDGD</sequence>
<dbReference type="Pfam" id="PF09375">
    <property type="entry name" value="Peptidase_M75"/>
    <property type="match status" value="1"/>
</dbReference>
<keyword evidence="2 3" id="KW-0732">Signal</keyword>
<proteinExistence type="predicted"/>
<gene>
    <name evidence="5" type="ORF">GGR04_000031</name>
</gene>
<dbReference type="Gene3D" id="1.20.1420.20">
    <property type="entry name" value="M75 peptidase, HXXE motif"/>
    <property type="match status" value="1"/>
</dbReference>